<dbReference type="GO" id="GO:0017000">
    <property type="term" value="P:antibiotic biosynthetic process"/>
    <property type="evidence" value="ECO:0007669"/>
    <property type="project" value="UniProtKB-ARBA"/>
</dbReference>
<dbReference type="Proteomes" id="UP001147746">
    <property type="component" value="Unassembled WGS sequence"/>
</dbReference>
<proteinExistence type="predicted"/>
<organism evidence="2 3">
    <name type="scientific">Penicillium atrosanguineum</name>
    <dbReference type="NCBI Taxonomy" id="1132637"/>
    <lineage>
        <taxon>Eukaryota</taxon>
        <taxon>Fungi</taxon>
        <taxon>Dikarya</taxon>
        <taxon>Ascomycota</taxon>
        <taxon>Pezizomycotina</taxon>
        <taxon>Eurotiomycetes</taxon>
        <taxon>Eurotiomycetidae</taxon>
        <taxon>Eurotiales</taxon>
        <taxon>Aspergillaceae</taxon>
        <taxon>Penicillium</taxon>
    </lineage>
</organism>
<dbReference type="EMBL" id="JAPZBO010000005">
    <property type="protein sequence ID" value="KAJ5314879.1"/>
    <property type="molecule type" value="Genomic_DNA"/>
</dbReference>
<name>A0A9W9L715_9EURO</name>
<comment type="caution">
    <text evidence="2">The sequence shown here is derived from an EMBL/GenBank/DDBJ whole genome shotgun (WGS) entry which is preliminary data.</text>
</comment>
<keyword evidence="3" id="KW-1185">Reference proteome</keyword>
<sequence length="147" mass="16363">MVTTKYAIAALFVTAGTILRTSGKVNTIADTYFEDPKAQAELIKVEKTLYDAENKTIAIMWKQATTNAEVCYEAHKKTQPYLGTASVARDLISVIDAFVEDGMLRYWGFSYGTTLGATVASMFLDRIDKLVMDGENPYEYYHAAADF</sequence>
<dbReference type="SUPFAM" id="SSF53474">
    <property type="entry name" value="alpha/beta-Hydrolases"/>
    <property type="match status" value="1"/>
</dbReference>
<evidence type="ECO:0000313" key="3">
    <source>
        <dbReference type="Proteomes" id="UP001147746"/>
    </source>
</evidence>
<feature type="chain" id="PRO_5041114689" evidence="1">
    <location>
        <begin position="24"/>
        <end position="147"/>
    </location>
</feature>
<feature type="signal peptide" evidence="1">
    <location>
        <begin position="1"/>
        <end position="23"/>
    </location>
</feature>
<keyword evidence="1" id="KW-0732">Signal</keyword>
<protein>
    <submittedName>
        <fullName evidence="2">Uncharacterized protein</fullName>
    </submittedName>
</protein>
<dbReference type="Gene3D" id="3.40.50.1820">
    <property type="entry name" value="alpha/beta hydrolase"/>
    <property type="match status" value="1"/>
</dbReference>
<dbReference type="GO" id="GO:0072330">
    <property type="term" value="P:monocarboxylic acid biosynthetic process"/>
    <property type="evidence" value="ECO:0007669"/>
    <property type="project" value="UniProtKB-ARBA"/>
</dbReference>
<evidence type="ECO:0000256" key="1">
    <source>
        <dbReference type="SAM" id="SignalP"/>
    </source>
</evidence>
<dbReference type="InterPro" id="IPR029058">
    <property type="entry name" value="AB_hydrolase_fold"/>
</dbReference>
<gene>
    <name evidence="2" type="ORF">N7476_005186</name>
</gene>
<reference evidence="2" key="1">
    <citation type="submission" date="2022-12" db="EMBL/GenBank/DDBJ databases">
        <authorList>
            <person name="Petersen C."/>
        </authorList>
    </citation>
    <scope>NUCLEOTIDE SEQUENCE</scope>
    <source>
        <strain evidence="2">IBT 21472</strain>
    </source>
</reference>
<dbReference type="AlphaFoldDB" id="A0A9W9L715"/>
<reference evidence="2" key="2">
    <citation type="journal article" date="2023" name="IMA Fungus">
        <title>Comparative genomic study of the Penicillium genus elucidates a diverse pangenome and 15 lateral gene transfer events.</title>
        <authorList>
            <person name="Petersen C."/>
            <person name="Sorensen T."/>
            <person name="Nielsen M.R."/>
            <person name="Sondergaard T.E."/>
            <person name="Sorensen J.L."/>
            <person name="Fitzpatrick D.A."/>
            <person name="Frisvad J.C."/>
            <person name="Nielsen K.L."/>
        </authorList>
    </citation>
    <scope>NUCLEOTIDE SEQUENCE</scope>
    <source>
        <strain evidence="2">IBT 21472</strain>
    </source>
</reference>
<accession>A0A9W9L715</accession>
<evidence type="ECO:0000313" key="2">
    <source>
        <dbReference type="EMBL" id="KAJ5314879.1"/>
    </source>
</evidence>